<evidence type="ECO:0000256" key="1">
    <source>
        <dbReference type="ARBA" id="ARBA00022581"/>
    </source>
</evidence>
<reference evidence="6" key="1">
    <citation type="journal article" date="2005" name="J. Virol.">
        <title>Ikappabeta-related vankyrin genes in the Campoletis sonorensis ichnovirus: temporal and tissue-specific patterns of expression in parasitized Heliothis virescens lepidopteran hosts.</title>
        <authorList>
            <person name="Kroemer J.A."/>
            <person name="Webb B.A."/>
        </authorList>
    </citation>
    <scope>NUCLEOTIDE SEQUENCE</scope>
</reference>
<dbReference type="PANTHER" id="PTHR46680:SF3">
    <property type="entry name" value="NF-KAPPA-B INHIBITOR CACTUS"/>
    <property type="match status" value="1"/>
</dbReference>
<organism evidence="6">
    <name type="scientific">Campoletis sonorensis ichnovirus</name>
    <name type="common">CsIV</name>
    <dbReference type="NCBI Taxonomy" id="10484"/>
    <lineage>
        <taxon>Viruses</taxon>
        <taxon>Viruses incertae sedis</taxon>
        <taxon>Polydnaviriformidae</taxon>
        <taxon>Ichnoviriform</taxon>
    </lineage>
</organism>
<keyword evidence="2" id="KW-0677">Repeat</keyword>
<keyword evidence="1" id="KW-0945">Host-virus interaction</keyword>
<dbReference type="Pfam" id="PF13857">
    <property type="entry name" value="Ank_5"/>
    <property type="match status" value="1"/>
</dbReference>
<keyword evidence="4" id="KW-0040">ANK repeat</keyword>
<dbReference type="Gene3D" id="1.25.40.20">
    <property type="entry name" value="Ankyrin repeat-containing domain"/>
    <property type="match status" value="1"/>
</dbReference>
<keyword evidence="3" id="KW-1100">Inhibition of host NF-kappa-B by virus</keyword>
<sequence>MNIAGIQKLFGRNHISGANIFHEIARTGFVELLYRIRDNYDGPLDSLLQEFDNYGENCIHVVADTHQGRHAISIIQVLMELGADLNAPDRLLNITVLHIAVHHKDYTLAKWLCQQPNLDINVKSFDGLTAYGLARIEGDQEMMRILRLNHMKLTCTAESA</sequence>
<dbReference type="GO" id="GO:0085034">
    <property type="term" value="P:symbiont-mediated suppression of host NF-kappaB cascade"/>
    <property type="evidence" value="ECO:0007669"/>
    <property type="project" value="UniProtKB-KW"/>
</dbReference>
<evidence type="ECO:0000256" key="4">
    <source>
        <dbReference type="ARBA" id="ARBA00023043"/>
    </source>
</evidence>
<evidence type="ECO:0000256" key="5">
    <source>
        <dbReference type="ARBA" id="ARBA00037244"/>
    </source>
</evidence>
<organismHost>
    <name type="scientific">Campoletis sonorensis</name>
    <dbReference type="NCBI Taxonomy" id="7416"/>
</organismHost>
<dbReference type="PANTHER" id="PTHR46680">
    <property type="entry name" value="NF-KAPPA-B INHIBITOR ALPHA"/>
    <property type="match status" value="1"/>
</dbReference>
<accession>Q56IA5</accession>
<dbReference type="InterPro" id="IPR051070">
    <property type="entry name" value="NF-kappa-B_inhibitor"/>
</dbReference>
<dbReference type="EMBL" id="AY953133">
    <property type="protein sequence ID" value="AAX56956.1"/>
    <property type="molecule type" value="mRNA"/>
</dbReference>
<dbReference type="PROSITE" id="PS50088">
    <property type="entry name" value="ANK_REPEAT"/>
    <property type="match status" value="1"/>
</dbReference>
<dbReference type="GO" id="GO:0051059">
    <property type="term" value="F:NF-kappaB binding"/>
    <property type="evidence" value="ECO:0007669"/>
    <property type="project" value="TreeGrafter"/>
</dbReference>
<evidence type="ECO:0000256" key="2">
    <source>
        <dbReference type="ARBA" id="ARBA00022737"/>
    </source>
</evidence>
<name>Q56IA5_CSIV</name>
<evidence type="ECO:0000313" key="6">
    <source>
        <dbReference type="EMBL" id="AAX56956.1"/>
    </source>
</evidence>
<dbReference type="InterPro" id="IPR036770">
    <property type="entry name" value="Ankyrin_rpt-contain_sf"/>
</dbReference>
<dbReference type="SMART" id="SM00248">
    <property type="entry name" value="ANK"/>
    <property type="match status" value="3"/>
</dbReference>
<dbReference type="InterPro" id="IPR002110">
    <property type="entry name" value="Ankyrin_rpt"/>
</dbReference>
<evidence type="ECO:0000256" key="3">
    <source>
        <dbReference type="ARBA" id="ARBA00022863"/>
    </source>
</evidence>
<dbReference type="GO" id="GO:0071356">
    <property type="term" value="P:cellular response to tumor necrosis factor"/>
    <property type="evidence" value="ECO:0007669"/>
    <property type="project" value="TreeGrafter"/>
</dbReference>
<comment type="function">
    <text evidence="5">Suppresses the host immune response through NF-kappa-B inactivation. Possesses ankyrin repeat domains required for NF-kappa-B binding but lacks the regulatory regions required for dissociation from NF-kappa-B and degradation. Therefore, prevents host NF-kappa-B release and subsequent activation.</text>
</comment>
<protein>
    <submittedName>
        <fullName evidence="6">Vankyrin 4</fullName>
    </submittedName>
</protein>
<dbReference type="SUPFAM" id="SSF48403">
    <property type="entry name" value="Ankyrin repeat"/>
    <property type="match status" value="1"/>
</dbReference>
<proteinExistence type="evidence at transcript level"/>